<dbReference type="SMART" id="SM01072">
    <property type="entry name" value="CDC48_2"/>
    <property type="match status" value="1"/>
</dbReference>
<dbReference type="Gene3D" id="2.40.40.20">
    <property type="match status" value="1"/>
</dbReference>
<name>A0A348B2W7_9CREN</name>
<accession>A0A348B2W7</accession>
<evidence type="ECO:0000256" key="1">
    <source>
        <dbReference type="ARBA" id="ARBA00022741"/>
    </source>
</evidence>
<dbReference type="Gene3D" id="3.10.330.10">
    <property type="match status" value="1"/>
</dbReference>
<dbReference type="Proteomes" id="UP000276741">
    <property type="component" value="Chromosome"/>
</dbReference>
<organism evidence="5 6">
    <name type="scientific">Sulfodiicoccus acidiphilus</name>
    <dbReference type="NCBI Taxonomy" id="1670455"/>
    <lineage>
        <taxon>Archaea</taxon>
        <taxon>Thermoproteota</taxon>
        <taxon>Thermoprotei</taxon>
        <taxon>Sulfolobales</taxon>
        <taxon>Sulfolobaceae</taxon>
        <taxon>Sulfodiicoccus</taxon>
    </lineage>
</organism>
<dbReference type="InterPro" id="IPR009010">
    <property type="entry name" value="Asp_de-COase-like_dom_sf"/>
</dbReference>
<sequence length="193" mass="21010">MASGSEEQRQPQRRQLELRVLEAKQKDVGRGKVRIDTDLLASIGVTAGDVVEIEGTRKTAAIAWPNASEDAGMDVIRMDGITRKNAGVSIGDRVVVRKAQVRPASFVKLAPSNFSITVDPGFVSYVKKKLRDYPMVEGDTVLIPVLGQAIPFTVIQVKPVGVVIANDETSITISEKPIEQTRLPRITYEDIGA</sequence>
<evidence type="ECO:0000313" key="6">
    <source>
        <dbReference type="Proteomes" id="UP000276741"/>
    </source>
</evidence>
<dbReference type="SUPFAM" id="SSF54585">
    <property type="entry name" value="Cdc48 domain 2-like"/>
    <property type="match status" value="1"/>
</dbReference>
<dbReference type="FunFam" id="3.10.330.10:FF:000008">
    <property type="entry name" value="AAA family ATPase, CDC48 subfamily"/>
    <property type="match status" value="1"/>
</dbReference>
<dbReference type="AlphaFoldDB" id="A0A348B2W7"/>
<evidence type="ECO:0008006" key="7">
    <source>
        <dbReference type="Google" id="ProtNLM"/>
    </source>
</evidence>
<dbReference type="SMART" id="SM01073">
    <property type="entry name" value="CDC48_N"/>
    <property type="match status" value="1"/>
</dbReference>
<dbReference type="Pfam" id="PF02359">
    <property type="entry name" value="CDC48_N"/>
    <property type="match status" value="1"/>
</dbReference>
<evidence type="ECO:0000313" key="5">
    <source>
        <dbReference type="EMBL" id="BBD72519.1"/>
    </source>
</evidence>
<feature type="domain" description="CDC48 N-terminal subdomain" evidence="4">
    <location>
        <begin position="17"/>
        <end position="101"/>
    </location>
</feature>
<dbReference type="KEGG" id="sacd:HS1genome_0908"/>
<dbReference type="InterPro" id="IPR003338">
    <property type="entry name" value="CDC4_N-term_subdom"/>
</dbReference>
<feature type="domain" description="CDC48" evidence="3">
    <location>
        <begin position="117"/>
        <end position="180"/>
    </location>
</feature>
<reference evidence="6" key="1">
    <citation type="submission" date="2018-04" db="EMBL/GenBank/DDBJ databases">
        <title>Complete genome sequence of Sulfodiicoccus acidiphilus strain HS-1.</title>
        <authorList>
            <person name="Sakai H.D."/>
            <person name="Kurosawa N."/>
        </authorList>
    </citation>
    <scope>NUCLEOTIDE SEQUENCE [LARGE SCALE GENOMIC DNA]</scope>
    <source>
        <strain evidence="6">HS-1</strain>
    </source>
</reference>
<evidence type="ECO:0000259" key="3">
    <source>
        <dbReference type="SMART" id="SM01072"/>
    </source>
</evidence>
<dbReference type="FunFam" id="2.40.40.20:FF:000007">
    <property type="entry name" value="AAA family ATPase"/>
    <property type="match status" value="1"/>
</dbReference>
<evidence type="ECO:0000259" key="4">
    <source>
        <dbReference type="SMART" id="SM01073"/>
    </source>
</evidence>
<protein>
    <recommendedName>
        <fullName evidence="7">AAA family ATPase</fullName>
    </recommendedName>
</protein>
<dbReference type="Pfam" id="PF02933">
    <property type="entry name" value="CDC48_2"/>
    <property type="match status" value="1"/>
</dbReference>
<keyword evidence="2" id="KW-0067">ATP-binding</keyword>
<keyword evidence="1" id="KW-0547">Nucleotide-binding</keyword>
<dbReference type="SUPFAM" id="SSF50692">
    <property type="entry name" value="ADC-like"/>
    <property type="match status" value="1"/>
</dbReference>
<dbReference type="InterPro" id="IPR029067">
    <property type="entry name" value="CDC48_domain_2-like_sf"/>
</dbReference>
<dbReference type="InterPro" id="IPR004201">
    <property type="entry name" value="Cdc48_dom2"/>
</dbReference>
<keyword evidence="6" id="KW-1185">Reference proteome</keyword>
<dbReference type="GO" id="GO:0005524">
    <property type="term" value="F:ATP binding"/>
    <property type="evidence" value="ECO:0007669"/>
    <property type="project" value="UniProtKB-KW"/>
</dbReference>
<proteinExistence type="predicted"/>
<dbReference type="EMBL" id="AP018553">
    <property type="protein sequence ID" value="BBD72519.1"/>
    <property type="molecule type" value="Genomic_DNA"/>
</dbReference>
<gene>
    <name evidence="5" type="ORF">HS1genome_0908</name>
</gene>
<evidence type="ECO:0000256" key="2">
    <source>
        <dbReference type="ARBA" id="ARBA00022840"/>
    </source>
</evidence>